<dbReference type="KEGG" id="fsu:Fisuc_2653"/>
<dbReference type="GO" id="GO:0016757">
    <property type="term" value="F:glycosyltransferase activity"/>
    <property type="evidence" value="ECO:0007669"/>
    <property type="project" value="InterPro"/>
</dbReference>
<dbReference type="AlphaFoldDB" id="C9RMK4"/>
<proteinExistence type="predicted"/>
<dbReference type="RefSeq" id="WP_014547251.1">
    <property type="nucleotide sequence ID" value="NC_013410.1"/>
</dbReference>
<reference evidence="4" key="3">
    <citation type="submission" date="2010-08" db="EMBL/GenBank/DDBJ databases">
        <authorList>
            <person name="Durkin A.S."/>
            <person name="Nelson K.E."/>
            <person name="Morrison M."/>
            <person name="Forsberg C.W."/>
            <person name="Wilson D.B."/>
            <person name="Russell J.B."/>
            <person name="Cann I.K.O."/>
            <person name="Mackie R.I."/>
            <person name="White B.A."/>
        </authorList>
    </citation>
    <scope>NUCLEOTIDE SEQUENCE</scope>
    <source>
        <strain evidence="4">S85</strain>
    </source>
</reference>
<evidence type="ECO:0000313" key="4">
    <source>
        <dbReference type="EMBL" id="ADL25149.1"/>
    </source>
</evidence>
<dbReference type="Pfam" id="PF13439">
    <property type="entry name" value="Glyco_transf_4"/>
    <property type="match status" value="1"/>
</dbReference>
<dbReference type="KEGG" id="fsc:FSU_3223"/>
<protein>
    <submittedName>
        <fullName evidence="3">Glycosyl transferase group 1</fullName>
    </submittedName>
    <submittedName>
        <fullName evidence="4">Glycosyltransferase, group 1 family</fullName>
    </submittedName>
</protein>
<evidence type="ECO:0000313" key="5">
    <source>
        <dbReference type="Proteomes" id="UP000000517"/>
    </source>
</evidence>
<dbReference type="InterPro" id="IPR028098">
    <property type="entry name" value="Glyco_trans_4-like_N"/>
</dbReference>
<dbReference type="CAZy" id="GT4">
    <property type="family name" value="Glycosyltransferase Family 4"/>
</dbReference>
<dbReference type="STRING" id="59374.FSU_3223"/>
<dbReference type="Pfam" id="PF00534">
    <property type="entry name" value="Glycos_transf_1"/>
    <property type="match status" value="1"/>
</dbReference>
<dbReference type="SUPFAM" id="SSF53756">
    <property type="entry name" value="UDP-Glycosyltransferase/glycogen phosphorylase"/>
    <property type="match status" value="1"/>
</dbReference>
<feature type="domain" description="Glycosyl transferase family 1" evidence="1">
    <location>
        <begin position="168"/>
        <end position="318"/>
    </location>
</feature>
<dbReference type="InterPro" id="IPR050194">
    <property type="entry name" value="Glycosyltransferase_grp1"/>
</dbReference>
<dbReference type="Gene3D" id="3.40.50.2000">
    <property type="entry name" value="Glycogen Phosphorylase B"/>
    <property type="match status" value="2"/>
</dbReference>
<dbReference type="eggNOG" id="COG0438">
    <property type="taxonomic scope" value="Bacteria"/>
</dbReference>
<gene>
    <name evidence="3" type="ordered locus">Fisuc_2653</name>
    <name evidence="4" type="ordered locus">FSU_3223</name>
</gene>
<keyword evidence="4" id="KW-0808">Transferase</keyword>
<evidence type="ECO:0000313" key="6">
    <source>
        <dbReference type="Proteomes" id="UP000001497"/>
    </source>
</evidence>
<name>C9RMK4_FIBSS</name>
<dbReference type="Proteomes" id="UP000000517">
    <property type="component" value="Chromosome"/>
</dbReference>
<organism evidence="4 5">
    <name type="scientific">Fibrobacter succinogenes (strain ATCC 19169 / S85)</name>
    <dbReference type="NCBI Taxonomy" id="59374"/>
    <lineage>
        <taxon>Bacteria</taxon>
        <taxon>Pseudomonadati</taxon>
        <taxon>Fibrobacterota</taxon>
        <taxon>Fibrobacteria</taxon>
        <taxon>Fibrobacterales</taxon>
        <taxon>Fibrobacteraceae</taxon>
        <taxon>Fibrobacter</taxon>
    </lineage>
</organism>
<feature type="domain" description="Glycosyltransferase subfamily 4-like N-terminal" evidence="2">
    <location>
        <begin position="54"/>
        <end position="130"/>
    </location>
</feature>
<dbReference type="EMBL" id="CP002158">
    <property type="protein sequence ID" value="ADL25149.1"/>
    <property type="molecule type" value="Genomic_DNA"/>
</dbReference>
<dbReference type="EMBL" id="CP001792">
    <property type="protein sequence ID" value="ACX76236.1"/>
    <property type="molecule type" value="Genomic_DNA"/>
</dbReference>
<dbReference type="PANTHER" id="PTHR45947">
    <property type="entry name" value="SULFOQUINOVOSYL TRANSFERASE SQD2"/>
    <property type="match status" value="1"/>
</dbReference>
<reference evidence="5" key="2">
    <citation type="submission" date="2010-08" db="EMBL/GenBank/DDBJ databases">
        <title>Complete sequence of Fibrobacter succinogenes subsp. succinogenes S85.</title>
        <authorList>
            <person name="Durkin A.S."/>
            <person name="Nelson K.E."/>
            <person name="Morrison M."/>
            <person name="Forsberg C.W."/>
            <person name="Wilson D.B."/>
            <person name="Russell J.B."/>
            <person name="Cann I.K.O."/>
            <person name="Mackie R.I."/>
            <person name="White B.A."/>
        </authorList>
    </citation>
    <scope>NUCLEOTIDE SEQUENCE [LARGE SCALE GENOMIC DNA]</scope>
    <source>
        <strain evidence="5">ATCC 19169 / S85</strain>
    </source>
</reference>
<evidence type="ECO:0000259" key="2">
    <source>
        <dbReference type="Pfam" id="PF13439"/>
    </source>
</evidence>
<evidence type="ECO:0000259" key="1">
    <source>
        <dbReference type="Pfam" id="PF00534"/>
    </source>
</evidence>
<reference evidence="3 6" key="1">
    <citation type="submission" date="2009-10" db="EMBL/GenBank/DDBJ databases">
        <title>Complete sequence of Fibrobacter succinogenes subsp. succinogenes S85.</title>
        <authorList>
            <consortium name="US DOE Joint Genome Institute"/>
            <person name="Lucas S."/>
            <person name="Copeland A."/>
            <person name="Lapidus A."/>
            <person name="Glavina del Rio T."/>
            <person name="Tice H."/>
            <person name="Bruce D."/>
            <person name="Goodwin L."/>
            <person name="Pitluck S."/>
            <person name="Chertkov O."/>
            <person name="Detter J.C."/>
            <person name="Han C."/>
            <person name="Tapia R."/>
            <person name="Larimer F."/>
            <person name="Land M."/>
            <person name="Hauser L."/>
            <person name="Kyrpides N."/>
            <person name="Mikhailova N."/>
            <person name="Weimer P.J."/>
            <person name="Stevenson D.M."/>
            <person name="Boyum J."/>
            <person name="Brumm P.I."/>
            <person name="Mead D."/>
        </authorList>
    </citation>
    <scope>NUCLEOTIDE SEQUENCE [LARGE SCALE GENOMIC DNA]</scope>
    <source>
        <strain evidence="6">ATCC 19169 / S85</strain>
        <strain evidence="3">S85</strain>
    </source>
</reference>
<evidence type="ECO:0000313" key="3">
    <source>
        <dbReference type="EMBL" id="ACX76236.1"/>
    </source>
</evidence>
<dbReference type="CDD" id="cd03811">
    <property type="entry name" value="GT4_GT28_WabH-like"/>
    <property type="match status" value="1"/>
</dbReference>
<dbReference type="PATRIC" id="fig|59374.8.peg.3082"/>
<dbReference type="OrthoDB" id="3199616at2"/>
<accession>C9RMK4</accession>
<dbReference type="HOGENOM" id="CLU_009583_0_1_0"/>
<dbReference type="Proteomes" id="UP000001497">
    <property type="component" value="Chromosome"/>
</dbReference>
<keyword evidence="6" id="KW-1185">Reference proteome</keyword>
<dbReference type="InterPro" id="IPR001296">
    <property type="entry name" value="Glyco_trans_1"/>
</dbReference>
<sequence>MKVLHVVNTNCFSGAENVVCQIIDVFRNDMNMAYCGLEGPIRQALEKRNIKFFPIKKMSVSCLKKVIKEFKPDVVHSHDMRASFFTSLACGTIPLVCHIHNNAFDSRAISLKSVLFLLAALKAKHIFWVSDSSFAGYFFHQLFKNKSSILLNVINVESLIKKKNEDSCEYDYDVVFVGRLTYQKNTERLIEVLHRLVEKCPNVKCGIVGGGELANDTSDLIREKLLDKNVFMLGFKANPLKILSDSKVMLMTSRWEGLPMCALEALALGVPVVSTPVDGLLSIINQGENGFLSDNNEELVAFLTQIVNDDSFREKMSRKCVELSGEYNDLCEYRRNLKSVYDNACC</sequence>
<dbReference type="PANTHER" id="PTHR45947:SF14">
    <property type="entry name" value="SLL1723 PROTEIN"/>
    <property type="match status" value="1"/>
</dbReference>